<organism evidence="2 3">
    <name type="scientific">Paenibacillus chartarius</name>
    <dbReference type="NCBI Taxonomy" id="747481"/>
    <lineage>
        <taxon>Bacteria</taxon>
        <taxon>Bacillati</taxon>
        <taxon>Bacillota</taxon>
        <taxon>Bacilli</taxon>
        <taxon>Bacillales</taxon>
        <taxon>Paenibacillaceae</taxon>
        <taxon>Paenibacillus</taxon>
    </lineage>
</organism>
<keyword evidence="1" id="KW-0812">Transmembrane</keyword>
<accession>A0ABV6DIK6</accession>
<dbReference type="PANTHER" id="PTHR36443">
    <property type="entry name" value="BSR5223 PROTEIN"/>
    <property type="match status" value="1"/>
</dbReference>
<dbReference type="RefSeq" id="WP_377469668.1">
    <property type="nucleotide sequence ID" value="NZ_JBHLWN010000031.1"/>
</dbReference>
<protein>
    <submittedName>
        <fullName evidence="2">DUF2905 domain-containing protein</fullName>
    </submittedName>
</protein>
<sequence>MNPIPKLLIGVGVLFIVIGLIWALLGRFISLGRLPGDIQISKGSFTFYFPIVTCIVISVVLSLASYIVRWFFK</sequence>
<feature type="transmembrane region" description="Helical" evidence="1">
    <location>
        <begin position="45"/>
        <end position="68"/>
    </location>
</feature>
<evidence type="ECO:0000313" key="2">
    <source>
        <dbReference type="EMBL" id="MFC0212488.1"/>
    </source>
</evidence>
<dbReference type="Pfam" id="PF11146">
    <property type="entry name" value="DUF2905"/>
    <property type="match status" value="1"/>
</dbReference>
<evidence type="ECO:0000313" key="3">
    <source>
        <dbReference type="Proteomes" id="UP001589776"/>
    </source>
</evidence>
<proteinExistence type="predicted"/>
<feature type="transmembrane region" description="Helical" evidence="1">
    <location>
        <begin position="7"/>
        <end position="25"/>
    </location>
</feature>
<keyword evidence="1" id="KW-1133">Transmembrane helix</keyword>
<evidence type="ECO:0000256" key="1">
    <source>
        <dbReference type="SAM" id="Phobius"/>
    </source>
</evidence>
<reference evidence="2 3" key="1">
    <citation type="submission" date="2024-09" db="EMBL/GenBank/DDBJ databases">
        <authorList>
            <person name="Sun Q."/>
            <person name="Mori K."/>
        </authorList>
    </citation>
    <scope>NUCLEOTIDE SEQUENCE [LARGE SCALE GENOMIC DNA]</scope>
    <source>
        <strain evidence="2 3">CCM 7759</strain>
    </source>
</reference>
<comment type="caution">
    <text evidence="2">The sequence shown here is derived from an EMBL/GenBank/DDBJ whole genome shotgun (WGS) entry which is preliminary data.</text>
</comment>
<dbReference type="EMBL" id="JBHLWN010000031">
    <property type="protein sequence ID" value="MFC0212488.1"/>
    <property type="molecule type" value="Genomic_DNA"/>
</dbReference>
<gene>
    <name evidence="2" type="ORF">ACFFK0_08440</name>
</gene>
<dbReference type="InterPro" id="IPR021320">
    <property type="entry name" value="DUF2905"/>
</dbReference>
<dbReference type="PANTHER" id="PTHR36443:SF1">
    <property type="entry name" value="BSR5223 PROTEIN"/>
    <property type="match status" value="1"/>
</dbReference>
<keyword evidence="1" id="KW-0472">Membrane</keyword>
<name>A0ABV6DIK6_9BACL</name>
<dbReference type="Proteomes" id="UP001589776">
    <property type="component" value="Unassembled WGS sequence"/>
</dbReference>
<keyword evidence="3" id="KW-1185">Reference proteome</keyword>